<dbReference type="AlphaFoldDB" id="A0A3D8LCW9"/>
<dbReference type="PANTHER" id="PTHR37834">
    <property type="entry name" value="GDSL-LIKE LIPASE/ACYLHYDROLASE DOMAIN PROTEIN (AFU_ORTHOLOGUE AFUA_2G00620)"/>
    <property type="match status" value="1"/>
</dbReference>
<dbReference type="Pfam" id="PF17996">
    <property type="entry name" value="CE2_N"/>
    <property type="match status" value="1"/>
</dbReference>
<evidence type="ECO:0000313" key="4">
    <source>
        <dbReference type="Proteomes" id="UP000256708"/>
    </source>
</evidence>
<dbReference type="PROSITE" id="PS51257">
    <property type="entry name" value="PROKAR_LIPOPROTEIN"/>
    <property type="match status" value="1"/>
</dbReference>
<feature type="chain" id="PRO_5017537105" description="Carbohydrate esterase 2 N-terminal domain-containing protein" evidence="1">
    <location>
        <begin position="29"/>
        <end position="244"/>
    </location>
</feature>
<dbReference type="InterPro" id="IPR036514">
    <property type="entry name" value="SGNH_hydro_sf"/>
</dbReference>
<dbReference type="OrthoDB" id="9801375at2"/>
<feature type="signal peptide" evidence="1">
    <location>
        <begin position="1"/>
        <end position="28"/>
    </location>
</feature>
<dbReference type="Proteomes" id="UP000256708">
    <property type="component" value="Unassembled WGS sequence"/>
</dbReference>
<sequence length="244" mass="27318">MRILPLNTLLLPLLLLLGCRATSTQNTATTDNFVGFKDERLEYMGRVEMTKPEAAELYWSGTSVKVNFEGTGIKALLKDERGENYYNIIINGDSINLLRLDTSATYYTLASGLPDGKHTVELFKRTEYDRGKTSFYGLQLENGTQLLPASPPKIRKIEFYGNSISAGYAVDDYSGNDSPDSTHTNNFLSYATLTARHFDAAYSCVCKSGIGIMISWFPYTMPDVYDRLNPTDSTSTWDFSSYTK</sequence>
<dbReference type="InterPro" id="IPR052762">
    <property type="entry name" value="PCW_deacetylase/CE"/>
</dbReference>
<dbReference type="Gene3D" id="2.60.120.260">
    <property type="entry name" value="Galactose-binding domain-like"/>
    <property type="match status" value="1"/>
</dbReference>
<reference evidence="4" key="1">
    <citation type="submission" date="2018-08" db="EMBL/GenBank/DDBJ databases">
        <authorList>
            <person name="Liu Z.-W."/>
            <person name="Du Z.-J."/>
        </authorList>
    </citation>
    <scope>NUCLEOTIDE SEQUENCE [LARGE SCALE GENOMIC DNA]</scope>
    <source>
        <strain evidence="4">H4X</strain>
    </source>
</reference>
<dbReference type="Gene3D" id="3.40.50.1110">
    <property type="entry name" value="SGNH hydrolase"/>
    <property type="match status" value="1"/>
</dbReference>
<proteinExistence type="predicted"/>
<comment type="caution">
    <text evidence="3">The sequence shown here is derived from an EMBL/GenBank/DDBJ whole genome shotgun (WGS) entry which is preliminary data.</text>
</comment>
<dbReference type="GO" id="GO:0016788">
    <property type="term" value="F:hydrolase activity, acting on ester bonds"/>
    <property type="evidence" value="ECO:0007669"/>
    <property type="project" value="UniProtKB-ARBA"/>
</dbReference>
<dbReference type="PANTHER" id="PTHR37834:SF2">
    <property type="entry name" value="ESTERASE, SGNH HYDROLASE-TYPE"/>
    <property type="match status" value="1"/>
</dbReference>
<gene>
    <name evidence="3" type="ORF">DXT99_11390</name>
</gene>
<organism evidence="3 4">
    <name type="scientific">Pontibacter diazotrophicus</name>
    <dbReference type="NCBI Taxonomy" id="1400979"/>
    <lineage>
        <taxon>Bacteria</taxon>
        <taxon>Pseudomonadati</taxon>
        <taxon>Bacteroidota</taxon>
        <taxon>Cytophagia</taxon>
        <taxon>Cytophagales</taxon>
        <taxon>Hymenobacteraceae</taxon>
        <taxon>Pontibacter</taxon>
    </lineage>
</organism>
<evidence type="ECO:0000259" key="2">
    <source>
        <dbReference type="Pfam" id="PF17996"/>
    </source>
</evidence>
<evidence type="ECO:0000256" key="1">
    <source>
        <dbReference type="SAM" id="SignalP"/>
    </source>
</evidence>
<keyword evidence="1" id="KW-0732">Signal</keyword>
<dbReference type="RefSeq" id="WP_115565667.1">
    <property type="nucleotide sequence ID" value="NZ_QRGR01000010.1"/>
</dbReference>
<protein>
    <recommendedName>
        <fullName evidence="2">Carbohydrate esterase 2 N-terminal domain-containing protein</fullName>
    </recommendedName>
</protein>
<dbReference type="InterPro" id="IPR040794">
    <property type="entry name" value="CE2_N"/>
</dbReference>
<evidence type="ECO:0000313" key="3">
    <source>
        <dbReference type="EMBL" id="RDV15255.1"/>
    </source>
</evidence>
<feature type="domain" description="Carbohydrate esterase 2 N-terminal" evidence="2">
    <location>
        <begin position="43"/>
        <end position="149"/>
    </location>
</feature>
<name>A0A3D8LCW9_9BACT</name>
<accession>A0A3D8LCW9</accession>
<dbReference type="EMBL" id="QRGR01000010">
    <property type="protein sequence ID" value="RDV15255.1"/>
    <property type="molecule type" value="Genomic_DNA"/>
</dbReference>
<keyword evidence="4" id="KW-1185">Reference proteome</keyword>